<feature type="transmembrane region" description="Helical" evidence="6">
    <location>
        <begin position="752"/>
        <end position="778"/>
    </location>
</feature>
<evidence type="ECO:0000256" key="6">
    <source>
        <dbReference type="SAM" id="Phobius"/>
    </source>
</evidence>
<feature type="transmembrane region" description="Helical" evidence="6">
    <location>
        <begin position="12"/>
        <end position="32"/>
    </location>
</feature>
<evidence type="ECO:0000256" key="5">
    <source>
        <dbReference type="ARBA" id="ARBA00023136"/>
    </source>
</evidence>
<dbReference type="AlphaFoldDB" id="A0A4Q7MRH3"/>
<protein>
    <recommendedName>
        <fullName evidence="7">SSD domain-containing protein</fullName>
    </recommendedName>
</protein>
<proteinExistence type="predicted"/>
<dbReference type="EMBL" id="SGXA01000002">
    <property type="protein sequence ID" value="RZS71345.1"/>
    <property type="molecule type" value="Genomic_DNA"/>
</dbReference>
<evidence type="ECO:0000259" key="7">
    <source>
        <dbReference type="PROSITE" id="PS50156"/>
    </source>
</evidence>
<dbReference type="PANTHER" id="PTHR33406:SF12">
    <property type="entry name" value="BLR2997 PROTEIN"/>
    <property type="match status" value="1"/>
</dbReference>
<dbReference type="InterPro" id="IPR050545">
    <property type="entry name" value="Mycobact_MmpL"/>
</dbReference>
<accession>A0A4Q7MRH3</accession>
<evidence type="ECO:0000256" key="3">
    <source>
        <dbReference type="ARBA" id="ARBA00022692"/>
    </source>
</evidence>
<name>A0A4Q7MRH3_9BACT</name>
<keyword evidence="4 6" id="KW-1133">Transmembrane helix</keyword>
<comment type="subcellular location">
    <subcellularLocation>
        <location evidence="1">Cell membrane</location>
        <topology evidence="1">Multi-pass membrane protein</topology>
    </subcellularLocation>
</comment>
<evidence type="ECO:0000313" key="8">
    <source>
        <dbReference type="EMBL" id="RZS71345.1"/>
    </source>
</evidence>
<feature type="transmembrane region" description="Helical" evidence="6">
    <location>
        <begin position="678"/>
        <end position="698"/>
    </location>
</feature>
<dbReference type="Pfam" id="PF03176">
    <property type="entry name" value="MMPL"/>
    <property type="match status" value="2"/>
</dbReference>
<keyword evidence="3 6" id="KW-0812">Transmembrane</keyword>
<dbReference type="GO" id="GO:0005886">
    <property type="term" value="C:plasma membrane"/>
    <property type="evidence" value="ECO:0007669"/>
    <property type="project" value="UniProtKB-SubCell"/>
</dbReference>
<feature type="transmembrane region" description="Helical" evidence="6">
    <location>
        <begin position="323"/>
        <end position="343"/>
    </location>
</feature>
<feature type="domain" description="SSD" evidence="7">
    <location>
        <begin position="247"/>
        <end position="377"/>
    </location>
</feature>
<feature type="transmembrane region" description="Helical" evidence="6">
    <location>
        <begin position="355"/>
        <end position="378"/>
    </location>
</feature>
<feature type="transmembrane region" description="Helical" evidence="6">
    <location>
        <begin position="411"/>
        <end position="428"/>
    </location>
</feature>
<feature type="transmembrane region" description="Helical" evidence="6">
    <location>
        <begin position="627"/>
        <end position="643"/>
    </location>
</feature>
<dbReference type="InterPro" id="IPR004869">
    <property type="entry name" value="MMPL_dom"/>
</dbReference>
<keyword evidence="5 6" id="KW-0472">Membrane</keyword>
<dbReference type="RefSeq" id="WP_130541863.1">
    <property type="nucleotide sequence ID" value="NZ_CP042431.1"/>
</dbReference>
<organism evidence="8 9">
    <name type="scientific">Pseudobacter ginsenosidimutans</name>
    <dbReference type="NCBI Taxonomy" id="661488"/>
    <lineage>
        <taxon>Bacteria</taxon>
        <taxon>Pseudomonadati</taxon>
        <taxon>Bacteroidota</taxon>
        <taxon>Chitinophagia</taxon>
        <taxon>Chitinophagales</taxon>
        <taxon>Chitinophagaceae</taxon>
        <taxon>Pseudobacter</taxon>
    </lineage>
</organism>
<dbReference type="OrthoDB" id="9805018at2"/>
<evidence type="ECO:0000256" key="1">
    <source>
        <dbReference type="ARBA" id="ARBA00004651"/>
    </source>
</evidence>
<sequence length="782" mass="87160">MWGTIARIVLKFRWILLVLLVLATALMAYHASKVQLSYEFTRAIPTDNPKYQEYQEFRKLFGEDGNLMVIGIQTKDLFQDKFYNDYAALVKNIRQVKAVEDVLSIPGAANLLRDSASEKLNAGAVFPDRVLSQHELDSCSAIFLSLPFYQGLLYNPATSTWMMAIRINKDVLNSKARNEVVADIVAAGEAFGKKYGVEMHYSGLPLIRTNMATKVASEMQWFLLGSIVLSAIILLLFFRSISAMTLSLAVVIIGVVWSLGTLEWFGYKISLLTALISPLIVVIGIPNCIYFLNKYHTAYNDADPSLGAKERKFAALHMMIERMGVVTLFCNIAAAIGFAVFGLTKSEILKEFGIVAGINIMALFFISIILIPAVLSFLPSPKPRHTKYLDNKWLLNVLDKLEVWSLHYQKQIYIVTGIVLIVAVAGIFKLRTEGFIVDDLPKTDKIYTDLKFFEHHFKGVMPLEIVVDTKKKNGLRINPLSHFEKIDSLSQFIASQSEMARPLSIVEGLKFARQAYYNGDSASYGLPNSFDIAFLAEYLGSKGNDTSGKQNNFTRIVRSFMDSTRQRARISVNMADVGTKRLPEIIDSLNQRSKQIFDTAKYNIQFTGTSVTFLEGSAFIINGLKESILWAFGLIALCMLYLFRSFRILICSLVPNVIPLIITAGVMGWAGVAIKPSTVLVFSVALGIAIDITIRFLVNYKQETELSKKAPREIVIDTIHKTGISIIYTSLVLIAGFIIFCVSDFGGTKALGWLTSLTLVLATLTNLIFLPALLLTLVKKKK</sequence>
<evidence type="ECO:0000256" key="4">
    <source>
        <dbReference type="ARBA" id="ARBA00022989"/>
    </source>
</evidence>
<dbReference type="Gene3D" id="1.20.1640.10">
    <property type="entry name" value="Multidrug efflux transporter AcrB transmembrane domain"/>
    <property type="match status" value="2"/>
</dbReference>
<feature type="domain" description="SSD" evidence="7">
    <location>
        <begin position="650"/>
        <end position="776"/>
    </location>
</feature>
<dbReference type="SUPFAM" id="SSF82866">
    <property type="entry name" value="Multidrug efflux transporter AcrB transmembrane domain"/>
    <property type="match status" value="2"/>
</dbReference>
<dbReference type="Proteomes" id="UP000293874">
    <property type="component" value="Unassembled WGS sequence"/>
</dbReference>
<feature type="transmembrane region" description="Helical" evidence="6">
    <location>
        <begin position="269"/>
        <end position="292"/>
    </location>
</feature>
<keyword evidence="9" id="KW-1185">Reference proteome</keyword>
<feature type="transmembrane region" description="Helical" evidence="6">
    <location>
        <begin position="244"/>
        <end position="262"/>
    </location>
</feature>
<dbReference type="PROSITE" id="PS50156">
    <property type="entry name" value="SSD"/>
    <property type="match status" value="2"/>
</dbReference>
<feature type="transmembrane region" description="Helical" evidence="6">
    <location>
        <begin position="221"/>
        <end position="238"/>
    </location>
</feature>
<reference evidence="8 9" key="1">
    <citation type="submission" date="2019-02" db="EMBL/GenBank/DDBJ databases">
        <title>Genomic Encyclopedia of Type Strains, Phase IV (KMG-IV): sequencing the most valuable type-strain genomes for metagenomic binning, comparative biology and taxonomic classification.</title>
        <authorList>
            <person name="Goeker M."/>
        </authorList>
    </citation>
    <scope>NUCLEOTIDE SEQUENCE [LARGE SCALE GENOMIC DNA]</scope>
    <source>
        <strain evidence="8 9">DSM 18116</strain>
    </source>
</reference>
<dbReference type="InterPro" id="IPR000731">
    <property type="entry name" value="SSD"/>
</dbReference>
<dbReference type="PANTHER" id="PTHR33406">
    <property type="entry name" value="MEMBRANE PROTEIN MJ1562-RELATED"/>
    <property type="match status" value="1"/>
</dbReference>
<evidence type="ECO:0000256" key="2">
    <source>
        <dbReference type="ARBA" id="ARBA00022475"/>
    </source>
</evidence>
<evidence type="ECO:0000313" key="9">
    <source>
        <dbReference type="Proteomes" id="UP000293874"/>
    </source>
</evidence>
<comment type="caution">
    <text evidence="8">The sequence shown here is derived from an EMBL/GenBank/DDBJ whole genome shotgun (WGS) entry which is preliminary data.</text>
</comment>
<keyword evidence="2" id="KW-1003">Cell membrane</keyword>
<feature type="transmembrane region" description="Helical" evidence="6">
    <location>
        <begin position="719"/>
        <end position="740"/>
    </location>
</feature>
<feature type="transmembrane region" description="Helical" evidence="6">
    <location>
        <begin position="650"/>
        <end position="672"/>
    </location>
</feature>
<gene>
    <name evidence="8" type="ORF">EV199_3248</name>
</gene>